<dbReference type="RefSeq" id="WP_126987035.1">
    <property type="nucleotide sequence ID" value="NZ_ML133855.1"/>
</dbReference>
<evidence type="ECO:0000313" key="1">
    <source>
        <dbReference type="EMBL" id="RRR18509.1"/>
    </source>
</evidence>
<dbReference type="EMBL" id="QOCI01000007">
    <property type="protein sequence ID" value="RRR18509.1"/>
    <property type="molecule type" value="Genomic_DNA"/>
</dbReference>
<keyword evidence="2" id="KW-1185">Reference proteome</keyword>
<organism evidence="1 2">
    <name type="scientific">Brachybacterium paraconglomeratum</name>
    <dbReference type="NCBI Taxonomy" id="173362"/>
    <lineage>
        <taxon>Bacteria</taxon>
        <taxon>Bacillati</taxon>
        <taxon>Actinomycetota</taxon>
        <taxon>Actinomycetes</taxon>
        <taxon>Micrococcales</taxon>
        <taxon>Dermabacteraceae</taxon>
        <taxon>Brachybacterium</taxon>
    </lineage>
</organism>
<gene>
    <name evidence="1" type="ORF">DS079_09915</name>
</gene>
<dbReference type="GeneID" id="78121335"/>
<evidence type="ECO:0008006" key="3">
    <source>
        <dbReference type="Google" id="ProtNLM"/>
    </source>
</evidence>
<reference evidence="1 2" key="1">
    <citation type="submission" date="2018-07" db="EMBL/GenBank/DDBJ databases">
        <title>Brachybacteriurn paraconglorneratum KCTC 9916.</title>
        <authorList>
            <person name="Li Y."/>
        </authorList>
    </citation>
    <scope>NUCLEOTIDE SEQUENCE [LARGE SCALE GENOMIC DNA]</scope>
    <source>
        <strain evidence="1 2">KCTC 9916</strain>
    </source>
</reference>
<dbReference type="Proteomes" id="UP000274327">
    <property type="component" value="Unassembled WGS sequence"/>
</dbReference>
<sequence length="131" mass="14381">MLSADRGGGVRLIVRGDLEETRALLAEFFTARGWRVHETTPARLDVETGSLRRTVLLGALAGSRFHLRARLELAEVPGGTRVRYRWGATVGRALGGVAGWTRASRRHAETAELLTAQLRERGILLEAAPDR</sequence>
<dbReference type="AlphaFoldDB" id="A0A426SK72"/>
<evidence type="ECO:0000313" key="2">
    <source>
        <dbReference type="Proteomes" id="UP000274327"/>
    </source>
</evidence>
<comment type="caution">
    <text evidence="1">The sequence shown here is derived from an EMBL/GenBank/DDBJ whole genome shotgun (WGS) entry which is preliminary data.</text>
</comment>
<name>A0A426SK72_9MICO</name>
<accession>A0A426SK72</accession>
<protein>
    <recommendedName>
        <fullName evidence="3">Polyketide cyclase / dehydrase and lipid transport</fullName>
    </recommendedName>
</protein>
<proteinExistence type="predicted"/>